<dbReference type="Pfam" id="PF08447">
    <property type="entry name" value="PAS_3"/>
    <property type="match status" value="2"/>
</dbReference>
<dbReference type="InterPro" id="IPR003594">
    <property type="entry name" value="HATPase_dom"/>
</dbReference>
<dbReference type="EC" id="2.7.13.3" evidence="3"/>
<dbReference type="PROSITE" id="PS50109">
    <property type="entry name" value="HIS_KIN"/>
    <property type="match status" value="1"/>
</dbReference>
<evidence type="ECO:0000259" key="11">
    <source>
        <dbReference type="PROSITE" id="PS50109"/>
    </source>
</evidence>
<dbReference type="InterPro" id="IPR001610">
    <property type="entry name" value="PAC"/>
</dbReference>
<evidence type="ECO:0000259" key="14">
    <source>
        <dbReference type="PROSITE" id="PS50113"/>
    </source>
</evidence>
<dbReference type="SUPFAM" id="SSF55073">
    <property type="entry name" value="Nucleotide cyclase"/>
    <property type="match status" value="1"/>
</dbReference>
<dbReference type="InterPro" id="IPR011006">
    <property type="entry name" value="CheY-like_superfamily"/>
</dbReference>
<keyword evidence="6" id="KW-0418">Kinase</keyword>
<evidence type="ECO:0000256" key="1">
    <source>
        <dbReference type="ARBA" id="ARBA00000085"/>
    </source>
</evidence>
<dbReference type="SUPFAM" id="SSF55874">
    <property type="entry name" value="ATPase domain of HSP90 chaperone/DNA topoisomerase II/histidine kinase"/>
    <property type="match status" value="1"/>
</dbReference>
<dbReference type="SUPFAM" id="SSF52172">
    <property type="entry name" value="CheY-like"/>
    <property type="match status" value="1"/>
</dbReference>
<evidence type="ECO:0000313" key="18">
    <source>
        <dbReference type="Proteomes" id="UP000669239"/>
    </source>
</evidence>
<dbReference type="Pfam" id="PF00512">
    <property type="entry name" value="HisKA"/>
    <property type="match status" value="1"/>
</dbReference>
<evidence type="ECO:0000256" key="4">
    <source>
        <dbReference type="ARBA" id="ARBA00018672"/>
    </source>
</evidence>
<feature type="domain" description="PAS" evidence="13">
    <location>
        <begin position="328"/>
        <end position="373"/>
    </location>
</feature>
<dbReference type="CDD" id="cd00082">
    <property type="entry name" value="HisKA"/>
    <property type="match status" value="1"/>
</dbReference>
<dbReference type="EMBL" id="JAKNGE010000007">
    <property type="protein sequence ID" value="MCG4745112.1"/>
    <property type="molecule type" value="Genomic_DNA"/>
</dbReference>
<organism evidence="16 19">
    <name type="scientific">Enterocloster aldenensis</name>
    <dbReference type="NCBI Taxonomy" id="358742"/>
    <lineage>
        <taxon>Bacteria</taxon>
        <taxon>Bacillati</taxon>
        <taxon>Bacillota</taxon>
        <taxon>Clostridia</taxon>
        <taxon>Lachnospirales</taxon>
        <taxon>Lachnospiraceae</taxon>
        <taxon>Enterocloster</taxon>
    </lineage>
</organism>
<dbReference type="Gene3D" id="3.30.565.10">
    <property type="entry name" value="Histidine kinase-like ATPase, C-terminal domain"/>
    <property type="match status" value="1"/>
</dbReference>
<dbReference type="Proteomes" id="UP000669239">
    <property type="component" value="Unassembled WGS sequence"/>
</dbReference>
<dbReference type="Proteomes" id="UP001299608">
    <property type="component" value="Unassembled WGS sequence"/>
</dbReference>
<dbReference type="InterPro" id="IPR036097">
    <property type="entry name" value="HisK_dim/P_sf"/>
</dbReference>
<dbReference type="Pfam" id="PF00072">
    <property type="entry name" value="Response_reg"/>
    <property type="match status" value="1"/>
</dbReference>
<keyword evidence="6" id="KW-0808">Transferase</keyword>
<dbReference type="PROSITE" id="PS50110">
    <property type="entry name" value="RESPONSE_REGULATORY"/>
    <property type="match status" value="1"/>
</dbReference>
<dbReference type="FunFam" id="3.30.565.10:FF:000010">
    <property type="entry name" value="Sensor histidine kinase RcsC"/>
    <property type="match status" value="1"/>
</dbReference>
<dbReference type="SMART" id="SM00448">
    <property type="entry name" value="REC"/>
    <property type="match status" value="1"/>
</dbReference>
<dbReference type="Gene3D" id="3.10.450.50">
    <property type="match status" value="1"/>
</dbReference>
<reference evidence="17 18" key="1">
    <citation type="journal article" date="2020" name="Cell Host Microbe">
        <title>Functional and Genomic Variation between Human-Derived Isolates of Lachnospiraceae Reveals Inter- and Intra-Species Diversity.</title>
        <authorList>
            <person name="Sorbara M.T."/>
            <person name="Littmann E.R."/>
            <person name="Fontana E."/>
            <person name="Moody T.U."/>
            <person name="Kohout C.E."/>
            <person name="Gjonbalaj M."/>
            <person name="Eaton V."/>
            <person name="Seok R."/>
            <person name="Leiner I.M."/>
            <person name="Pamer E.G."/>
        </authorList>
    </citation>
    <scope>NUCLEOTIDE SEQUENCE [LARGE SCALE GENOMIC DNA]</scope>
    <source>
        <strain evidence="17 18">MSK.1.17</strain>
    </source>
</reference>
<dbReference type="Gene3D" id="3.40.50.2300">
    <property type="match status" value="1"/>
</dbReference>
<evidence type="ECO:0000313" key="17">
    <source>
        <dbReference type="EMBL" id="NSJ51108.1"/>
    </source>
</evidence>
<dbReference type="RefSeq" id="WP_165641424.1">
    <property type="nucleotide sequence ID" value="NZ_BAABZL010000001.1"/>
</dbReference>
<dbReference type="InterPro" id="IPR013655">
    <property type="entry name" value="PAS_fold_3"/>
</dbReference>
<gene>
    <name evidence="17" type="ORF">G5B36_20680</name>
    <name evidence="16" type="ORF">L0N08_06795</name>
</gene>
<accession>A0AAW5BT20</accession>
<comment type="function">
    <text evidence="8">May play the central regulatory role in sporulation. It may be an element of the effector pathway responsible for the activation of sporulation genes in response to nutritional stress. Spo0A may act in concert with spo0H (a sigma factor) to control the expression of some genes that are critical to the sporulation process.</text>
</comment>
<dbReference type="InterPro" id="IPR035965">
    <property type="entry name" value="PAS-like_dom_sf"/>
</dbReference>
<dbReference type="Gene3D" id="1.10.287.130">
    <property type="match status" value="1"/>
</dbReference>
<dbReference type="InterPro" id="IPR004358">
    <property type="entry name" value="Sig_transdc_His_kin-like_C"/>
</dbReference>
<reference evidence="17" key="2">
    <citation type="submission" date="2020-02" db="EMBL/GenBank/DDBJ databases">
        <authorList>
            <person name="Littmann E."/>
            <person name="Sorbara M."/>
        </authorList>
    </citation>
    <scope>NUCLEOTIDE SEQUENCE</scope>
    <source>
        <strain evidence="17">MSK.1.17</strain>
    </source>
</reference>
<evidence type="ECO:0000256" key="7">
    <source>
        <dbReference type="ARBA" id="ARBA00023012"/>
    </source>
</evidence>
<dbReference type="PANTHER" id="PTHR45339:SF1">
    <property type="entry name" value="HYBRID SIGNAL TRANSDUCTION HISTIDINE KINASE J"/>
    <property type="match status" value="1"/>
</dbReference>
<dbReference type="InterPro" id="IPR032710">
    <property type="entry name" value="NTF2-like_dom_sf"/>
</dbReference>
<dbReference type="Gene3D" id="3.30.450.20">
    <property type="entry name" value="PAS domain"/>
    <property type="match status" value="3"/>
</dbReference>
<sequence length="1291" mass="145162">MIQSGEAARTVRRFFDAYLNQRNIENTLDCLTEGIHWVGTGKSEMVYGRSQAAEALRAEFSQSPESCRIEYDGIEEAYGTDDCSFVILTATVYPGTPSSAAMWFRVSAACVGDKDGACRIASIHASTPDIRQEEGSFFPASGLSRSEMEARLEAKALDILGRNIPGGMMGGYLEPDFPLYYVNDFMLSYLGYTYEEFVKAIDGKVINCMHPDDRKQVDDLVSEAFDKGTDYQVQYRMGKKDGSYIWVNDVGKKGWSEDGREVCISVIRDISEEVESRIRLERQAGEQEQLAREQEQLADRYNHLLQSVLCGIVQYHPTSQGVVFRNANREAIRIFGYTPEEFWARKYWRMDNLVAEEDRDYIGEVFAKLRKPGDKASYEYRLRRQDGSPCWIIGSAEVLSDSSNQTYIQSVYLDINESKKAEQRNQRLTDQLEASDKVLHMALEHTTTSEFYYYPDTRECMVPARTSELYCCQEHYDNLPCSFAMEQVDEPFRPAFYEMYGRIHQGARTASCEFRGRNQAFWCRQTLSVILRNEDGSPRLVIGIVENITRQKTAEEALVKARSRDSLTGLYNRDSGIRLVQECMADRAPGEHGVLMLLDMDGFEDVNLKEGRIFGDVVLQEVADILRTEAGQNSIPVRLGGDEFMLYVKNSNKAQAMVTGPRIADQVQNVFVNMEKDIHVSVSIGMCSTEVTEEYSALYRCAESTLKYVKENGKGRAACYLDTSNELGVFLTQLYTEEHPLNAIEMETSRLDDDLVSFALDLLGKSKNLDDAVFLLLSRIGKKYCLDRVSIIEASQAYLSYRFSYQWARNRADLQLGQDFYASKEDFDICSNMYDEDGLADHNVREGISRIASCLHAGIWNYGEYVGSMSFEVDEPDYQWSQEQRKLLKELVRIIPSFVMKSKADAVSKAKTDFLSRMSHEIRTPMNAISGMTTIAKKVLDDRDKTLSCLEKIESANAYLLDLINDILDMSRIESGKMELNSSPMDLRQQMDGLESLFRTQAEEKHLDIRFENRYSSPRQLLADGLRLNQVLVNIIGNAVKFTEQGGITVKVEPLEERPRAILRFSVADTGIGIEPSALDRIFNAFEQAGAGTAASYGGTGLGLSIASRLVQMMGGTLEVNSQIGKGSEFFFTLGFDYAQEGISNVPQKEAAPLPDFCGRRILLAEDNEINREIAQNILEMNGFSVTCACDGQEALECFCSSGPGGFDAILMDIRMPVMDGLEATRQIRTSGKPDSRTIPIIALTANAFDEDTKKSMESGMDGHLSKPIQVGLMMELLGKCIGRHAAKNME</sequence>
<dbReference type="EMBL" id="JAAITT010000035">
    <property type="protein sequence ID" value="NSJ51108.1"/>
    <property type="molecule type" value="Genomic_DNA"/>
</dbReference>
<evidence type="ECO:0000259" key="12">
    <source>
        <dbReference type="PROSITE" id="PS50110"/>
    </source>
</evidence>
<dbReference type="GeneID" id="97206493"/>
<feature type="domain" description="PAS" evidence="13">
    <location>
        <begin position="179"/>
        <end position="228"/>
    </location>
</feature>
<dbReference type="InterPro" id="IPR043128">
    <property type="entry name" value="Rev_trsase/Diguanyl_cyclase"/>
</dbReference>
<dbReference type="PANTHER" id="PTHR45339">
    <property type="entry name" value="HYBRID SIGNAL TRANSDUCTION HISTIDINE KINASE J"/>
    <property type="match status" value="1"/>
</dbReference>
<evidence type="ECO:0000256" key="10">
    <source>
        <dbReference type="PROSITE-ProRule" id="PRU00169"/>
    </source>
</evidence>
<protein>
    <recommendedName>
        <fullName evidence="9">Circadian input-output histidine kinase CikA</fullName>
        <ecNumber evidence="3">2.7.13.3</ecNumber>
    </recommendedName>
    <alternativeName>
        <fullName evidence="4">Stage 0 sporulation protein A homolog</fullName>
    </alternativeName>
</protein>
<feature type="domain" description="PAC" evidence="14">
    <location>
        <begin position="376"/>
        <end position="427"/>
    </location>
</feature>
<dbReference type="InterPro" id="IPR000160">
    <property type="entry name" value="GGDEF_dom"/>
</dbReference>
<comment type="similarity">
    <text evidence="2">In the N-terminal section; belongs to the phytochrome family.</text>
</comment>
<dbReference type="PRINTS" id="PR00344">
    <property type="entry name" value="BCTRLSENSOR"/>
</dbReference>
<feature type="domain" description="Response regulatory" evidence="12">
    <location>
        <begin position="1161"/>
        <end position="1282"/>
    </location>
</feature>
<dbReference type="SUPFAM" id="SSF55785">
    <property type="entry name" value="PYP-like sensor domain (PAS domain)"/>
    <property type="match status" value="3"/>
</dbReference>
<dbReference type="InterPro" id="IPR003661">
    <property type="entry name" value="HisK_dim/P_dom"/>
</dbReference>
<name>A0AAW5BT20_9FIRM</name>
<keyword evidence="5 10" id="KW-0597">Phosphoprotein</keyword>
<dbReference type="CDD" id="cd01949">
    <property type="entry name" value="GGDEF"/>
    <property type="match status" value="1"/>
</dbReference>
<feature type="domain" description="PAC" evidence="14">
    <location>
        <begin position="231"/>
        <end position="282"/>
    </location>
</feature>
<dbReference type="PROSITE" id="PS50887">
    <property type="entry name" value="GGDEF"/>
    <property type="match status" value="1"/>
</dbReference>
<dbReference type="CDD" id="cd16922">
    <property type="entry name" value="HATPase_EvgS-ArcB-TorS-like"/>
    <property type="match status" value="1"/>
</dbReference>
<keyword evidence="18" id="KW-1185">Reference proteome</keyword>
<proteinExistence type="inferred from homology"/>
<evidence type="ECO:0000256" key="6">
    <source>
        <dbReference type="ARBA" id="ARBA00022777"/>
    </source>
</evidence>
<evidence type="ECO:0000256" key="3">
    <source>
        <dbReference type="ARBA" id="ARBA00012438"/>
    </source>
</evidence>
<dbReference type="SMART" id="SM00388">
    <property type="entry name" value="HisKA"/>
    <property type="match status" value="1"/>
</dbReference>
<keyword evidence="7" id="KW-0902">Two-component regulatory system</keyword>
<feature type="domain" description="GGDEF" evidence="15">
    <location>
        <begin position="591"/>
        <end position="722"/>
    </location>
</feature>
<dbReference type="SUPFAM" id="SSF47384">
    <property type="entry name" value="Homodimeric domain of signal transducing histidine kinase"/>
    <property type="match status" value="1"/>
</dbReference>
<reference evidence="16" key="3">
    <citation type="submission" date="2022-01" db="EMBL/GenBank/DDBJ databases">
        <title>Collection of gut derived symbiotic bacterial strains cultured from healthy donors.</title>
        <authorList>
            <person name="Lin H."/>
            <person name="Kohout C."/>
            <person name="Waligurski E."/>
            <person name="Pamer E.G."/>
        </authorList>
    </citation>
    <scope>NUCLEOTIDE SEQUENCE</scope>
    <source>
        <strain evidence="16">DFI.6.55</strain>
    </source>
</reference>
<dbReference type="Pfam" id="PF02518">
    <property type="entry name" value="HATPase_c"/>
    <property type="match status" value="1"/>
</dbReference>
<evidence type="ECO:0000259" key="13">
    <source>
        <dbReference type="PROSITE" id="PS50112"/>
    </source>
</evidence>
<dbReference type="SUPFAM" id="SSF54427">
    <property type="entry name" value="NTF2-like"/>
    <property type="match status" value="1"/>
</dbReference>
<dbReference type="Pfam" id="PF00990">
    <property type="entry name" value="GGDEF"/>
    <property type="match status" value="1"/>
</dbReference>
<evidence type="ECO:0000313" key="16">
    <source>
        <dbReference type="EMBL" id="MCG4745112.1"/>
    </source>
</evidence>
<dbReference type="PROSITE" id="PS50112">
    <property type="entry name" value="PAS"/>
    <property type="match status" value="2"/>
</dbReference>
<dbReference type="InterPro" id="IPR005467">
    <property type="entry name" value="His_kinase_dom"/>
</dbReference>
<evidence type="ECO:0000256" key="9">
    <source>
        <dbReference type="ARBA" id="ARBA00074306"/>
    </source>
</evidence>
<dbReference type="NCBIfam" id="TIGR00229">
    <property type="entry name" value="sensory_box"/>
    <property type="match status" value="2"/>
</dbReference>
<dbReference type="InterPro" id="IPR000014">
    <property type="entry name" value="PAS"/>
</dbReference>
<dbReference type="GO" id="GO:0000155">
    <property type="term" value="F:phosphorelay sensor kinase activity"/>
    <property type="evidence" value="ECO:0007669"/>
    <property type="project" value="InterPro"/>
</dbReference>
<comment type="caution">
    <text evidence="16">The sequence shown here is derived from an EMBL/GenBank/DDBJ whole genome shotgun (WGS) entry which is preliminary data.</text>
</comment>
<dbReference type="InterPro" id="IPR000700">
    <property type="entry name" value="PAS-assoc_C"/>
</dbReference>
<comment type="catalytic activity">
    <reaction evidence="1">
        <text>ATP + protein L-histidine = ADP + protein N-phospho-L-histidine.</text>
        <dbReference type="EC" id="2.7.13.3"/>
    </reaction>
</comment>
<dbReference type="NCBIfam" id="TIGR00254">
    <property type="entry name" value="GGDEF"/>
    <property type="match status" value="1"/>
</dbReference>
<dbReference type="InterPro" id="IPR029787">
    <property type="entry name" value="Nucleotide_cyclase"/>
</dbReference>
<evidence type="ECO:0000256" key="2">
    <source>
        <dbReference type="ARBA" id="ARBA00006402"/>
    </source>
</evidence>
<feature type="modified residue" description="4-aspartylphosphate" evidence="10">
    <location>
        <position position="1213"/>
    </location>
</feature>
<evidence type="ECO:0000313" key="19">
    <source>
        <dbReference type="Proteomes" id="UP001299608"/>
    </source>
</evidence>
<dbReference type="Gene3D" id="3.30.70.270">
    <property type="match status" value="1"/>
</dbReference>
<evidence type="ECO:0000259" key="15">
    <source>
        <dbReference type="PROSITE" id="PS50887"/>
    </source>
</evidence>
<dbReference type="CDD" id="cd00130">
    <property type="entry name" value="PAS"/>
    <property type="match status" value="2"/>
</dbReference>
<dbReference type="InterPro" id="IPR001789">
    <property type="entry name" value="Sig_transdc_resp-reg_receiver"/>
</dbReference>
<evidence type="ECO:0000256" key="8">
    <source>
        <dbReference type="ARBA" id="ARBA00024867"/>
    </source>
</evidence>
<dbReference type="SMART" id="SM00387">
    <property type="entry name" value="HATPase_c"/>
    <property type="match status" value="1"/>
</dbReference>
<dbReference type="SMART" id="SM00086">
    <property type="entry name" value="PAC"/>
    <property type="match status" value="3"/>
</dbReference>
<dbReference type="CDD" id="cd17546">
    <property type="entry name" value="REC_hyHK_CKI1_RcsC-like"/>
    <property type="match status" value="1"/>
</dbReference>
<evidence type="ECO:0000256" key="5">
    <source>
        <dbReference type="ARBA" id="ARBA00022553"/>
    </source>
</evidence>
<feature type="domain" description="Histidine kinase" evidence="11">
    <location>
        <begin position="917"/>
        <end position="1138"/>
    </location>
</feature>
<dbReference type="SMART" id="SM00267">
    <property type="entry name" value="GGDEF"/>
    <property type="match status" value="1"/>
</dbReference>
<dbReference type="InterPro" id="IPR036890">
    <property type="entry name" value="HATPase_C_sf"/>
</dbReference>
<dbReference type="PROSITE" id="PS50113">
    <property type="entry name" value="PAC"/>
    <property type="match status" value="2"/>
</dbReference>